<dbReference type="GeneID" id="87912695"/>
<sequence length="130" mass="14513">MLSQLAFLFVAMALVTGRVVRHDTADGFPNPNATQLEFVEDVADGTLSDTPPPPSLNESSIPIFQLISFNENLKSPSFRPSLRTSLRTSPASHFQQSRKWRYSKSWRPSWLKNNCTPSMPPTFSSTSTPL</sequence>
<feature type="chain" id="PRO_5046066995" description="Secreted protein" evidence="2">
    <location>
        <begin position="18"/>
        <end position="130"/>
    </location>
</feature>
<evidence type="ECO:0008006" key="5">
    <source>
        <dbReference type="Google" id="ProtNLM"/>
    </source>
</evidence>
<keyword evidence="4" id="KW-1185">Reference proteome</keyword>
<keyword evidence="2" id="KW-0732">Signal</keyword>
<feature type="signal peptide" evidence="2">
    <location>
        <begin position="1"/>
        <end position="17"/>
    </location>
</feature>
<accession>A0ABR0G9Y3</accession>
<comment type="caution">
    <text evidence="3">The sequence shown here is derived from an EMBL/GenBank/DDBJ whole genome shotgun (WGS) entry which is preliminary data.</text>
</comment>
<dbReference type="RefSeq" id="XP_062741404.1">
    <property type="nucleotide sequence ID" value="XM_062892788.1"/>
</dbReference>
<name>A0ABR0G9Y3_9PEZI</name>
<gene>
    <name evidence="3" type="ORF">QC762_611060</name>
</gene>
<evidence type="ECO:0000256" key="2">
    <source>
        <dbReference type="SAM" id="SignalP"/>
    </source>
</evidence>
<reference evidence="3 4" key="1">
    <citation type="journal article" date="2023" name="bioRxiv">
        <title>High-quality genome assemblies of four members of thePodospora anserinaspecies complex.</title>
        <authorList>
            <person name="Ament-Velasquez S.L."/>
            <person name="Vogan A.A."/>
            <person name="Wallerman O."/>
            <person name="Hartmann F."/>
            <person name="Gautier V."/>
            <person name="Silar P."/>
            <person name="Giraud T."/>
            <person name="Johannesson H."/>
        </authorList>
    </citation>
    <scope>NUCLEOTIDE SEQUENCE [LARGE SCALE GENOMIC DNA]</scope>
    <source>
        <strain evidence="3 4">CBS 415.72m</strain>
    </source>
</reference>
<proteinExistence type="predicted"/>
<feature type="region of interest" description="Disordered" evidence="1">
    <location>
        <begin position="80"/>
        <end position="102"/>
    </location>
</feature>
<feature type="compositionally biased region" description="Polar residues" evidence="1">
    <location>
        <begin position="82"/>
        <end position="95"/>
    </location>
</feature>
<dbReference type="Proteomes" id="UP001323405">
    <property type="component" value="Unassembled WGS sequence"/>
</dbReference>
<protein>
    <recommendedName>
        <fullName evidence="5">Secreted protein</fullName>
    </recommendedName>
</protein>
<evidence type="ECO:0000313" key="4">
    <source>
        <dbReference type="Proteomes" id="UP001323405"/>
    </source>
</evidence>
<evidence type="ECO:0000313" key="3">
    <source>
        <dbReference type="EMBL" id="KAK4652429.1"/>
    </source>
</evidence>
<evidence type="ECO:0000256" key="1">
    <source>
        <dbReference type="SAM" id="MobiDB-lite"/>
    </source>
</evidence>
<dbReference type="EMBL" id="JAFFHA010000008">
    <property type="protein sequence ID" value="KAK4652429.1"/>
    <property type="molecule type" value="Genomic_DNA"/>
</dbReference>
<organism evidence="3 4">
    <name type="scientific">Podospora pseudocomata</name>
    <dbReference type="NCBI Taxonomy" id="2093779"/>
    <lineage>
        <taxon>Eukaryota</taxon>
        <taxon>Fungi</taxon>
        <taxon>Dikarya</taxon>
        <taxon>Ascomycota</taxon>
        <taxon>Pezizomycotina</taxon>
        <taxon>Sordariomycetes</taxon>
        <taxon>Sordariomycetidae</taxon>
        <taxon>Sordariales</taxon>
        <taxon>Podosporaceae</taxon>
        <taxon>Podospora</taxon>
    </lineage>
</organism>